<dbReference type="AlphaFoldDB" id="A0A6J4KKP9"/>
<reference evidence="2" key="1">
    <citation type="submission" date="2020-02" db="EMBL/GenBank/DDBJ databases">
        <authorList>
            <person name="Meier V. D."/>
        </authorList>
    </citation>
    <scope>NUCLEOTIDE SEQUENCE</scope>
    <source>
        <strain evidence="2">AVDCRST_MAG90</strain>
    </source>
</reference>
<keyword evidence="1" id="KW-0732">Signal</keyword>
<evidence type="ECO:0008006" key="3">
    <source>
        <dbReference type="Google" id="ProtNLM"/>
    </source>
</evidence>
<name>A0A6J4KKP9_9HYPH</name>
<feature type="non-terminal residue" evidence="2">
    <location>
        <position position="151"/>
    </location>
</feature>
<dbReference type="SUPFAM" id="SSF53850">
    <property type="entry name" value="Periplasmic binding protein-like II"/>
    <property type="match status" value="1"/>
</dbReference>
<dbReference type="Gene3D" id="3.40.190.10">
    <property type="entry name" value="Periplasmic binding protein-like II"/>
    <property type="match status" value="2"/>
</dbReference>
<feature type="signal peptide" evidence="1">
    <location>
        <begin position="1"/>
        <end position="26"/>
    </location>
</feature>
<accession>A0A6J4KKP9</accession>
<organism evidence="2">
    <name type="scientific">uncultured Microvirga sp</name>
    <dbReference type="NCBI Taxonomy" id="412392"/>
    <lineage>
        <taxon>Bacteria</taxon>
        <taxon>Pseudomonadati</taxon>
        <taxon>Pseudomonadota</taxon>
        <taxon>Alphaproteobacteria</taxon>
        <taxon>Hyphomicrobiales</taxon>
        <taxon>Methylobacteriaceae</taxon>
        <taxon>Microvirga</taxon>
        <taxon>environmental samples</taxon>
    </lineage>
</organism>
<dbReference type="EMBL" id="CADCUC010000061">
    <property type="protein sequence ID" value="CAA9308762.1"/>
    <property type="molecule type" value="Genomic_DNA"/>
</dbReference>
<gene>
    <name evidence="2" type="ORF">AVDCRST_MAG90-432</name>
</gene>
<protein>
    <recommendedName>
        <fullName evidence="3">Extracellular solute-binding protein</fullName>
    </recommendedName>
</protein>
<evidence type="ECO:0000256" key="1">
    <source>
        <dbReference type="SAM" id="SignalP"/>
    </source>
</evidence>
<evidence type="ECO:0000313" key="2">
    <source>
        <dbReference type="EMBL" id="CAA9308762.1"/>
    </source>
</evidence>
<proteinExistence type="predicted"/>
<sequence length="151" mass="16752">MMRLIVNRVQASVVSLVLASSVGLSASASEIVIAANGGTMREAREIAYYRPFAEKTGTKVVPFDIEIYDGWARVQAMQRTKKFEFDIVNASIADLIRHQNILAPMKCEESQTVRQALPGVCHPYGMASHAGALVLIYRKEAFKNKPPRDWA</sequence>
<feature type="chain" id="PRO_5026665549" description="Extracellular solute-binding protein" evidence="1">
    <location>
        <begin position="27"/>
        <end position="151"/>
    </location>
</feature>